<feature type="non-terminal residue" evidence="2">
    <location>
        <position position="104"/>
    </location>
</feature>
<dbReference type="EMBL" id="CACRXK020006542">
    <property type="protein sequence ID" value="CAB4009697.1"/>
    <property type="molecule type" value="Genomic_DNA"/>
</dbReference>
<protein>
    <submittedName>
        <fullName evidence="2">Uncharacterized protein</fullName>
    </submittedName>
</protein>
<name>A0A7D9EJ80_PARCT</name>
<feature type="compositionally biased region" description="Acidic residues" evidence="1">
    <location>
        <begin position="91"/>
        <end position="104"/>
    </location>
</feature>
<dbReference type="Proteomes" id="UP001152795">
    <property type="component" value="Unassembled WGS sequence"/>
</dbReference>
<evidence type="ECO:0000313" key="2">
    <source>
        <dbReference type="EMBL" id="CAB4009697.1"/>
    </source>
</evidence>
<comment type="caution">
    <text evidence="2">The sequence shown here is derived from an EMBL/GenBank/DDBJ whole genome shotgun (WGS) entry which is preliminary data.</text>
</comment>
<proteinExistence type="predicted"/>
<dbReference type="AlphaFoldDB" id="A0A7D9EJ80"/>
<reference evidence="2" key="1">
    <citation type="submission" date="2020-04" db="EMBL/GenBank/DDBJ databases">
        <authorList>
            <person name="Alioto T."/>
            <person name="Alioto T."/>
            <person name="Gomez Garrido J."/>
        </authorList>
    </citation>
    <scope>NUCLEOTIDE SEQUENCE</scope>
    <source>
        <strain evidence="2">A484AB</strain>
    </source>
</reference>
<gene>
    <name evidence="2" type="ORF">PACLA_8A054779</name>
</gene>
<evidence type="ECO:0000313" key="3">
    <source>
        <dbReference type="Proteomes" id="UP001152795"/>
    </source>
</evidence>
<evidence type="ECO:0000256" key="1">
    <source>
        <dbReference type="SAM" id="MobiDB-lite"/>
    </source>
</evidence>
<sequence>MQQQRCFLNFKGPLTKKIAAYNIENFLKNAKTKLHSDNRDDDHDGDQYDNGVDYMVVITMMMMIVKTDEDSKDVDDSKDDNGDVDNYSNDDNGDDADNDSNDDM</sequence>
<accession>A0A7D9EJ80</accession>
<keyword evidence="3" id="KW-1185">Reference proteome</keyword>
<feature type="region of interest" description="Disordered" evidence="1">
    <location>
        <begin position="69"/>
        <end position="104"/>
    </location>
</feature>
<organism evidence="2 3">
    <name type="scientific">Paramuricea clavata</name>
    <name type="common">Red gorgonian</name>
    <name type="synonym">Violescent sea-whip</name>
    <dbReference type="NCBI Taxonomy" id="317549"/>
    <lineage>
        <taxon>Eukaryota</taxon>
        <taxon>Metazoa</taxon>
        <taxon>Cnidaria</taxon>
        <taxon>Anthozoa</taxon>
        <taxon>Octocorallia</taxon>
        <taxon>Malacalcyonacea</taxon>
        <taxon>Plexauridae</taxon>
        <taxon>Paramuricea</taxon>
    </lineage>
</organism>